<comment type="caution">
    <text evidence="2">The sequence shown here is derived from an EMBL/GenBank/DDBJ whole genome shotgun (WGS) entry which is preliminary data.</text>
</comment>
<dbReference type="EMBL" id="JBFTWV010000274">
    <property type="protein sequence ID" value="KAL2783071.1"/>
    <property type="molecule type" value="Genomic_DNA"/>
</dbReference>
<evidence type="ECO:0000256" key="1">
    <source>
        <dbReference type="SAM" id="Phobius"/>
    </source>
</evidence>
<keyword evidence="1" id="KW-0472">Membrane</keyword>
<keyword evidence="1" id="KW-1133">Transmembrane helix</keyword>
<protein>
    <submittedName>
        <fullName evidence="2">Uncharacterized protein</fullName>
    </submittedName>
</protein>
<gene>
    <name evidence="2" type="ORF">BJX66DRAFT_345268</name>
</gene>
<sequence length="111" mass="12060">MGPTTSPASEAHHPPPHKTPKSLIIAIWLLALSLLTIAACTIYIAVLSQSFLDTSEKHLTAIGNNTRAIFAALADDSLDTKGFRYGTWGSQDHLSLRSNLGRLRQHLDAEL</sequence>
<evidence type="ECO:0000313" key="2">
    <source>
        <dbReference type="EMBL" id="KAL2783071.1"/>
    </source>
</evidence>
<dbReference type="Proteomes" id="UP001610563">
    <property type="component" value="Unassembled WGS sequence"/>
</dbReference>
<organism evidence="2 3">
    <name type="scientific">Aspergillus keveii</name>
    <dbReference type="NCBI Taxonomy" id="714993"/>
    <lineage>
        <taxon>Eukaryota</taxon>
        <taxon>Fungi</taxon>
        <taxon>Dikarya</taxon>
        <taxon>Ascomycota</taxon>
        <taxon>Pezizomycotina</taxon>
        <taxon>Eurotiomycetes</taxon>
        <taxon>Eurotiomycetidae</taxon>
        <taxon>Eurotiales</taxon>
        <taxon>Aspergillaceae</taxon>
        <taxon>Aspergillus</taxon>
        <taxon>Aspergillus subgen. Nidulantes</taxon>
    </lineage>
</organism>
<reference evidence="2 3" key="1">
    <citation type="submission" date="2024-07" db="EMBL/GenBank/DDBJ databases">
        <title>Section-level genome sequencing and comparative genomics of Aspergillus sections Usti and Cavernicolus.</title>
        <authorList>
            <consortium name="Lawrence Berkeley National Laboratory"/>
            <person name="Nybo J.L."/>
            <person name="Vesth T.C."/>
            <person name="Theobald S."/>
            <person name="Frisvad J.C."/>
            <person name="Larsen T.O."/>
            <person name="Kjaerboelling I."/>
            <person name="Rothschild-Mancinelli K."/>
            <person name="Lyhne E.K."/>
            <person name="Kogle M.E."/>
            <person name="Barry K."/>
            <person name="Clum A."/>
            <person name="Na H."/>
            <person name="Ledsgaard L."/>
            <person name="Lin J."/>
            <person name="Lipzen A."/>
            <person name="Kuo A."/>
            <person name="Riley R."/>
            <person name="Mondo S."/>
            <person name="Labutti K."/>
            <person name="Haridas S."/>
            <person name="Pangalinan J."/>
            <person name="Salamov A.A."/>
            <person name="Simmons B.A."/>
            <person name="Magnuson J.K."/>
            <person name="Chen J."/>
            <person name="Drula E."/>
            <person name="Henrissat B."/>
            <person name="Wiebenga A."/>
            <person name="Lubbers R.J."/>
            <person name="Gomes A.C."/>
            <person name="Makela M.R."/>
            <person name="Stajich J."/>
            <person name="Grigoriev I.V."/>
            <person name="Mortensen U.H."/>
            <person name="De Vries R.P."/>
            <person name="Baker S.E."/>
            <person name="Andersen M.R."/>
        </authorList>
    </citation>
    <scope>NUCLEOTIDE SEQUENCE [LARGE SCALE GENOMIC DNA]</scope>
    <source>
        <strain evidence="2 3">CBS 209.92</strain>
    </source>
</reference>
<feature type="transmembrane region" description="Helical" evidence="1">
    <location>
        <begin position="23"/>
        <end position="47"/>
    </location>
</feature>
<name>A0ABR4FIL2_9EURO</name>
<keyword evidence="3" id="KW-1185">Reference proteome</keyword>
<accession>A0ABR4FIL2</accession>
<evidence type="ECO:0000313" key="3">
    <source>
        <dbReference type="Proteomes" id="UP001610563"/>
    </source>
</evidence>
<proteinExistence type="predicted"/>
<keyword evidence="1" id="KW-0812">Transmembrane</keyword>